<dbReference type="EMBL" id="BGZK01000846">
    <property type="protein sequence ID" value="GBP62672.1"/>
    <property type="molecule type" value="Genomic_DNA"/>
</dbReference>
<protein>
    <recommendedName>
        <fullName evidence="4">Mariner Mos1 transposase</fullName>
    </recommendedName>
</protein>
<comment type="caution">
    <text evidence="2">The sequence shown here is derived from an EMBL/GenBank/DDBJ whole genome shotgun (WGS) entry which is preliminary data.</text>
</comment>
<dbReference type="AlphaFoldDB" id="A0A4C1XI80"/>
<organism evidence="2 3">
    <name type="scientific">Eumeta variegata</name>
    <name type="common">Bagworm moth</name>
    <name type="synonym">Eumeta japonica</name>
    <dbReference type="NCBI Taxonomy" id="151549"/>
    <lineage>
        <taxon>Eukaryota</taxon>
        <taxon>Metazoa</taxon>
        <taxon>Ecdysozoa</taxon>
        <taxon>Arthropoda</taxon>
        <taxon>Hexapoda</taxon>
        <taxon>Insecta</taxon>
        <taxon>Pterygota</taxon>
        <taxon>Neoptera</taxon>
        <taxon>Endopterygota</taxon>
        <taxon>Lepidoptera</taxon>
        <taxon>Glossata</taxon>
        <taxon>Ditrysia</taxon>
        <taxon>Tineoidea</taxon>
        <taxon>Psychidae</taxon>
        <taxon>Oiketicinae</taxon>
        <taxon>Eumeta</taxon>
    </lineage>
</organism>
<name>A0A4C1XI80_EUMVA</name>
<evidence type="ECO:0000313" key="3">
    <source>
        <dbReference type="Proteomes" id="UP000299102"/>
    </source>
</evidence>
<proteinExistence type="predicted"/>
<sequence>MLNRILQLPDGAPNLNAEEHPSKTTLGRVAQQRQRPKKWFLARFATIDETRLYNSDPETKVQSMTWRRPSSSTPKTFKASLII</sequence>
<keyword evidence="3" id="KW-1185">Reference proteome</keyword>
<evidence type="ECO:0000256" key="1">
    <source>
        <dbReference type="SAM" id="MobiDB-lite"/>
    </source>
</evidence>
<feature type="region of interest" description="Disordered" evidence="1">
    <location>
        <begin position="1"/>
        <end position="32"/>
    </location>
</feature>
<dbReference type="Proteomes" id="UP000299102">
    <property type="component" value="Unassembled WGS sequence"/>
</dbReference>
<evidence type="ECO:0000313" key="2">
    <source>
        <dbReference type="EMBL" id="GBP62672.1"/>
    </source>
</evidence>
<reference evidence="2 3" key="1">
    <citation type="journal article" date="2019" name="Commun. Biol.">
        <title>The bagworm genome reveals a unique fibroin gene that provides high tensile strength.</title>
        <authorList>
            <person name="Kono N."/>
            <person name="Nakamura H."/>
            <person name="Ohtoshi R."/>
            <person name="Tomita M."/>
            <person name="Numata K."/>
            <person name="Arakawa K."/>
        </authorList>
    </citation>
    <scope>NUCLEOTIDE SEQUENCE [LARGE SCALE GENOMIC DNA]</scope>
</reference>
<gene>
    <name evidence="2" type="ORF">EVAR_51918_1</name>
</gene>
<accession>A0A4C1XI80</accession>
<feature type="compositionally biased region" description="Polar residues" evidence="1">
    <location>
        <begin position="63"/>
        <end position="75"/>
    </location>
</feature>
<evidence type="ECO:0008006" key="4">
    <source>
        <dbReference type="Google" id="ProtNLM"/>
    </source>
</evidence>
<feature type="region of interest" description="Disordered" evidence="1">
    <location>
        <begin position="63"/>
        <end position="83"/>
    </location>
</feature>